<feature type="compositionally biased region" description="Basic and acidic residues" evidence="1">
    <location>
        <begin position="21"/>
        <end position="34"/>
    </location>
</feature>
<evidence type="ECO:0000313" key="3">
    <source>
        <dbReference type="Proteomes" id="UP000272400"/>
    </source>
</evidence>
<proteinExistence type="predicted"/>
<protein>
    <submittedName>
        <fullName evidence="2">Uncharacterized protein</fullName>
    </submittedName>
</protein>
<dbReference type="RefSeq" id="WP_170201300.1">
    <property type="nucleotide sequence ID" value="NZ_RJKE01000001.1"/>
</dbReference>
<sequence>MTPTARWAEARRRRLRTISRTVRDRAQTDPRRTEAAASAPASADRPVPQNA</sequence>
<reference evidence="2 3" key="1">
    <citation type="submission" date="2018-11" db="EMBL/GenBank/DDBJ databases">
        <title>Sequencing the genomes of 1000 actinobacteria strains.</title>
        <authorList>
            <person name="Klenk H.-P."/>
        </authorList>
    </citation>
    <scope>NUCLEOTIDE SEQUENCE [LARGE SCALE GENOMIC DNA]</scope>
    <source>
        <strain evidence="2 3">DSM 44254</strain>
    </source>
</reference>
<dbReference type="AlphaFoldDB" id="A0A3N1CQI3"/>
<dbReference type="Proteomes" id="UP000272400">
    <property type="component" value="Unassembled WGS sequence"/>
</dbReference>
<keyword evidence="3" id="KW-1185">Reference proteome</keyword>
<dbReference type="EMBL" id="RJKE01000001">
    <property type="protein sequence ID" value="ROO83587.1"/>
    <property type="molecule type" value="Genomic_DNA"/>
</dbReference>
<feature type="region of interest" description="Disordered" evidence="1">
    <location>
        <begin position="18"/>
        <end position="51"/>
    </location>
</feature>
<gene>
    <name evidence="2" type="ORF">EDD29_1093</name>
</gene>
<name>A0A3N1CQI3_9ACTN</name>
<organism evidence="2 3">
    <name type="scientific">Actinocorallia herbida</name>
    <dbReference type="NCBI Taxonomy" id="58109"/>
    <lineage>
        <taxon>Bacteria</taxon>
        <taxon>Bacillati</taxon>
        <taxon>Actinomycetota</taxon>
        <taxon>Actinomycetes</taxon>
        <taxon>Streptosporangiales</taxon>
        <taxon>Thermomonosporaceae</taxon>
        <taxon>Actinocorallia</taxon>
    </lineage>
</organism>
<evidence type="ECO:0000256" key="1">
    <source>
        <dbReference type="SAM" id="MobiDB-lite"/>
    </source>
</evidence>
<comment type="caution">
    <text evidence="2">The sequence shown here is derived from an EMBL/GenBank/DDBJ whole genome shotgun (WGS) entry which is preliminary data.</text>
</comment>
<evidence type="ECO:0000313" key="2">
    <source>
        <dbReference type="EMBL" id="ROO83587.1"/>
    </source>
</evidence>
<accession>A0A3N1CQI3</accession>